<dbReference type="PANTHER" id="PTHR40047:SF1">
    <property type="entry name" value="UPF0703 PROTEIN YCGQ"/>
    <property type="match status" value="1"/>
</dbReference>
<sequence length="305" mass="33656">MLVHHLLRGTILSGFAFLIVYLTKTDQLALYIAPRMATYVKLSAIGLYAASMYQFYLVFRIWSGSRTEPDCDCDHTPSPSLTKNTMIYGLFLLPLCLGFLLPNTIMDSTIAAKKGMSLNGAINIARPSEAKASGTGNSPSLADASPSNSTQGRAAPSPDDMFPSDVYTESYAAYAKKLYTQDLIEVSEKQFIEILTTLDLYREPFLGKQVALSGFVYREPEMSASRFALSRFAMNCCSADALPYGLMVTYPKAEKYKNDTWLKITGTLELSEYKGNPVLQLKAAELESIPAPDSPYVYPDYDFGS</sequence>
<dbReference type="NCBIfam" id="TIGR03943">
    <property type="entry name" value="TIGR03943 family putative permease subunit"/>
    <property type="match status" value="1"/>
</dbReference>
<dbReference type="InterPro" id="IPR052955">
    <property type="entry name" value="UPF0703_membrane_permease"/>
</dbReference>
<feature type="domain" description="DUF1980" evidence="4">
    <location>
        <begin position="163"/>
        <end position="299"/>
    </location>
</feature>
<evidence type="ECO:0000256" key="2">
    <source>
        <dbReference type="SAM" id="Phobius"/>
    </source>
</evidence>
<keyword evidence="6" id="KW-1185">Reference proteome</keyword>
<keyword evidence="2" id="KW-1133">Transmembrane helix</keyword>
<dbReference type="Pfam" id="PF09323">
    <property type="entry name" value="DUF1980"/>
    <property type="match status" value="1"/>
</dbReference>
<reference evidence="5" key="1">
    <citation type="submission" date="2020-12" db="EMBL/GenBank/DDBJ databases">
        <authorList>
            <person name="Huq M.A."/>
        </authorList>
    </citation>
    <scope>NUCLEOTIDE SEQUENCE</scope>
    <source>
        <strain evidence="5">MAHUQ-46</strain>
    </source>
</reference>
<dbReference type="Pfam" id="PF21537">
    <property type="entry name" value="DUF1980_C"/>
    <property type="match status" value="1"/>
</dbReference>
<keyword evidence="2" id="KW-0472">Membrane</keyword>
<feature type="domain" description="DUF1980" evidence="3">
    <location>
        <begin position="7"/>
        <end position="116"/>
    </location>
</feature>
<evidence type="ECO:0000259" key="4">
    <source>
        <dbReference type="Pfam" id="PF21537"/>
    </source>
</evidence>
<dbReference type="Proteomes" id="UP000640274">
    <property type="component" value="Unassembled WGS sequence"/>
</dbReference>
<accession>A0A934J5X1</accession>
<comment type="caution">
    <text evidence="5">The sequence shown here is derived from an EMBL/GenBank/DDBJ whole genome shotgun (WGS) entry which is preliminary data.</text>
</comment>
<dbReference type="InterPro" id="IPR048493">
    <property type="entry name" value="DUF1980_N"/>
</dbReference>
<proteinExistence type="predicted"/>
<evidence type="ECO:0000256" key="1">
    <source>
        <dbReference type="SAM" id="MobiDB-lite"/>
    </source>
</evidence>
<evidence type="ECO:0000259" key="3">
    <source>
        <dbReference type="Pfam" id="PF09323"/>
    </source>
</evidence>
<dbReference type="PANTHER" id="PTHR40047">
    <property type="entry name" value="UPF0703 PROTEIN YCGQ"/>
    <property type="match status" value="1"/>
</dbReference>
<feature type="transmembrane region" description="Helical" evidence="2">
    <location>
        <begin position="6"/>
        <end position="24"/>
    </location>
</feature>
<dbReference type="InterPro" id="IPR048447">
    <property type="entry name" value="DUF1980_C"/>
</dbReference>
<organism evidence="5 6">
    <name type="scientific">Paenibacillus roseus</name>
    <dbReference type="NCBI Taxonomy" id="2798579"/>
    <lineage>
        <taxon>Bacteria</taxon>
        <taxon>Bacillati</taxon>
        <taxon>Bacillota</taxon>
        <taxon>Bacilli</taxon>
        <taxon>Bacillales</taxon>
        <taxon>Paenibacillaceae</taxon>
        <taxon>Paenibacillus</taxon>
    </lineage>
</organism>
<feature type="transmembrane region" description="Helical" evidence="2">
    <location>
        <begin position="36"/>
        <end position="56"/>
    </location>
</feature>
<dbReference type="InterPro" id="IPR015402">
    <property type="entry name" value="DUF1980"/>
</dbReference>
<feature type="transmembrane region" description="Helical" evidence="2">
    <location>
        <begin position="86"/>
        <end position="106"/>
    </location>
</feature>
<evidence type="ECO:0000313" key="5">
    <source>
        <dbReference type="EMBL" id="MBJ6362314.1"/>
    </source>
</evidence>
<dbReference type="RefSeq" id="WP_199019836.1">
    <property type="nucleotide sequence ID" value="NZ_JAELUP010000065.1"/>
</dbReference>
<feature type="compositionally biased region" description="Polar residues" evidence="1">
    <location>
        <begin position="134"/>
        <end position="152"/>
    </location>
</feature>
<evidence type="ECO:0000313" key="6">
    <source>
        <dbReference type="Proteomes" id="UP000640274"/>
    </source>
</evidence>
<dbReference type="EMBL" id="JAELUP010000065">
    <property type="protein sequence ID" value="MBJ6362314.1"/>
    <property type="molecule type" value="Genomic_DNA"/>
</dbReference>
<dbReference type="AlphaFoldDB" id="A0A934J5X1"/>
<gene>
    <name evidence="5" type="ORF">JFN88_13640</name>
</gene>
<keyword evidence="2" id="KW-0812">Transmembrane</keyword>
<feature type="region of interest" description="Disordered" evidence="1">
    <location>
        <begin position="129"/>
        <end position="162"/>
    </location>
</feature>
<protein>
    <submittedName>
        <fullName evidence="5">TIGR03943 family protein</fullName>
    </submittedName>
</protein>
<name>A0A934J5X1_9BACL</name>